<keyword evidence="1" id="KW-1185">Reference proteome</keyword>
<dbReference type="Proteomes" id="UP000887565">
    <property type="component" value="Unplaced"/>
</dbReference>
<evidence type="ECO:0000313" key="1">
    <source>
        <dbReference type="Proteomes" id="UP000887565"/>
    </source>
</evidence>
<sequence>MGIACPCGDHWMGPEKRKVLMHADKNASSYPSYMQLTFPNGTTIVFETSTAKLNDCITFFNLDNGDHTILLLYDGTNNWVAIYGLLGTQFRTNHQKKNKDLVVKTIHFNIYCIMHNIELSSLLYELAQMIGFMPEKQTLKAAISMTRALNVLQFMLKYPLALQFFNDPEVLTLPTGVRCTQHLLPDITIPGTQLLQFYTQNI</sequence>
<dbReference type="WBParaSite" id="nRc.2.0.1.t36433-RA">
    <property type="protein sequence ID" value="nRc.2.0.1.t36433-RA"/>
    <property type="gene ID" value="nRc.2.0.1.g36433"/>
</dbReference>
<evidence type="ECO:0000313" key="2">
    <source>
        <dbReference type="WBParaSite" id="nRc.2.0.1.t36433-RA"/>
    </source>
</evidence>
<proteinExistence type="predicted"/>
<protein>
    <submittedName>
        <fullName evidence="2">Uncharacterized protein</fullName>
    </submittedName>
</protein>
<name>A0A915KCD5_ROMCU</name>
<reference evidence="2" key="1">
    <citation type="submission" date="2022-11" db="UniProtKB">
        <authorList>
            <consortium name="WormBaseParasite"/>
        </authorList>
    </citation>
    <scope>IDENTIFICATION</scope>
</reference>
<accession>A0A915KCD5</accession>
<organism evidence="1 2">
    <name type="scientific">Romanomermis culicivorax</name>
    <name type="common">Nematode worm</name>
    <dbReference type="NCBI Taxonomy" id="13658"/>
    <lineage>
        <taxon>Eukaryota</taxon>
        <taxon>Metazoa</taxon>
        <taxon>Ecdysozoa</taxon>
        <taxon>Nematoda</taxon>
        <taxon>Enoplea</taxon>
        <taxon>Dorylaimia</taxon>
        <taxon>Mermithida</taxon>
        <taxon>Mermithoidea</taxon>
        <taxon>Mermithidae</taxon>
        <taxon>Romanomermis</taxon>
    </lineage>
</organism>
<dbReference type="AlphaFoldDB" id="A0A915KCD5"/>